<evidence type="ECO:0000313" key="1">
    <source>
        <dbReference type="EMBL" id="MBB2149155.1"/>
    </source>
</evidence>
<accession>A0ABR6EV75</accession>
<protein>
    <submittedName>
        <fullName evidence="1">Uncharacterized protein</fullName>
    </submittedName>
</protein>
<dbReference type="Proteomes" id="UP000636110">
    <property type="component" value="Unassembled WGS sequence"/>
</dbReference>
<comment type="caution">
    <text evidence="1">The sequence shown here is derived from an EMBL/GenBank/DDBJ whole genome shotgun (WGS) entry which is preliminary data.</text>
</comment>
<evidence type="ECO:0000313" key="2">
    <source>
        <dbReference type="Proteomes" id="UP000636110"/>
    </source>
</evidence>
<dbReference type="EMBL" id="WNXC01000002">
    <property type="protein sequence ID" value="MBB2149155.1"/>
    <property type="molecule type" value="Genomic_DNA"/>
</dbReference>
<sequence>MNIASFESACKLLKKATGIDYSQLPIVENIPEHLRTPVVSQYKLWVIAEASREGKKLSRGYYPWFWLDRAGSGSGFSYDGCFYGRVSSAVGARLEFPDSDSAIYAGKKHQDLYKDVMVIKETEYLTSKTK</sequence>
<keyword evidence="2" id="KW-1185">Reference proteome</keyword>
<organism evidence="1 2">
    <name type="scientific">Pedobacter gandavensis</name>
    <dbReference type="NCBI Taxonomy" id="2679963"/>
    <lineage>
        <taxon>Bacteria</taxon>
        <taxon>Pseudomonadati</taxon>
        <taxon>Bacteroidota</taxon>
        <taxon>Sphingobacteriia</taxon>
        <taxon>Sphingobacteriales</taxon>
        <taxon>Sphingobacteriaceae</taxon>
        <taxon>Pedobacter</taxon>
    </lineage>
</organism>
<proteinExistence type="predicted"/>
<dbReference type="RefSeq" id="WP_182956272.1">
    <property type="nucleotide sequence ID" value="NZ_WNXC01000002.1"/>
</dbReference>
<name>A0ABR6EV75_9SPHI</name>
<gene>
    <name evidence="1" type="ORF">GM920_09570</name>
</gene>
<reference evidence="1 2" key="1">
    <citation type="submission" date="2019-11" db="EMBL/GenBank/DDBJ databases">
        <title>Description of Pedobacter sp. LMG 31462T.</title>
        <authorList>
            <person name="Carlier A."/>
            <person name="Qi S."/>
            <person name="Vandamme P."/>
        </authorList>
    </citation>
    <scope>NUCLEOTIDE SEQUENCE [LARGE SCALE GENOMIC DNA]</scope>
    <source>
        <strain evidence="1 2">LMG 31462</strain>
    </source>
</reference>